<evidence type="ECO:0000256" key="1">
    <source>
        <dbReference type="ARBA" id="ARBA00004123"/>
    </source>
</evidence>
<accession>A0ABR0AR28</accession>
<dbReference type="EMBL" id="JAOYFB010000038">
    <property type="protein sequence ID" value="KAK4027578.1"/>
    <property type="molecule type" value="Genomic_DNA"/>
</dbReference>
<evidence type="ECO:0000313" key="3">
    <source>
        <dbReference type="EMBL" id="KAK4027578.1"/>
    </source>
</evidence>
<dbReference type="InterPro" id="IPR007889">
    <property type="entry name" value="HTH_Psq"/>
</dbReference>
<dbReference type="InterPro" id="IPR009057">
    <property type="entry name" value="Homeodomain-like_sf"/>
</dbReference>
<name>A0ABR0AR28_9CRUS</name>
<keyword evidence="4" id="KW-1185">Reference proteome</keyword>
<sequence length="67" mass="7538">MGSSEMAYTSEDLENAVATYVSGDGSYRSIASMFGIPKTTLSRKFHELSRESKKEICCWKKLLEKLP</sequence>
<evidence type="ECO:0000259" key="2">
    <source>
        <dbReference type="Pfam" id="PF05225"/>
    </source>
</evidence>
<dbReference type="Gene3D" id="1.10.10.60">
    <property type="entry name" value="Homeodomain-like"/>
    <property type="match status" value="1"/>
</dbReference>
<gene>
    <name evidence="3" type="ORF">OUZ56_016620</name>
</gene>
<evidence type="ECO:0000313" key="4">
    <source>
        <dbReference type="Proteomes" id="UP001234178"/>
    </source>
</evidence>
<comment type="caution">
    <text evidence="3">The sequence shown here is derived from an EMBL/GenBank/DDBJ whole genome shotgun (WGS) entry which is preliminary data.</text>
</comment>
<organism evidence="3 4">
    <name type="scientific">Daphnia magna</name>
    <dbReference type="NCBI Taxonomy" id="35525"/>
    <lineage>
        <taxon>Eukaryota</taxon>
        <taxon>Metazoa</taxon>
        <taxon>Ecdysozoa</taxon>
        <taxon>Arthropoda</taxon>
        <taxon>Crustacea</taxon>
        <taxon>Branchiopoda</taxon>
        <taxon>Diplostraca</taxon>
        <taxon>Cladocera</taxon>
        <taxon>Anomopoda</taxon>
        <taxon>Daphniidae</taxon>
        <taxon>Daphnia</taxon>
    </lineage>
</organism>
<protein>
    <recommendedName>
        <fullName evidence="2">HTH psq-type domain-containing protein</fullName>
    </recommendedName>
</protein>
<dbReference type="Pfam" id="PF05225">
    <property type="entry name" value="HTH_psq"/>
    <property type="match status" value="1"/>
</dbReference>
<feature type="domain" description="HTH psq-type" evidence="2">
    <location>
        <begin position="10"/>
        <end position="45"/>
    </location>
</feature>
<proteinExistence type="predicted"/>
<comment type="subcellular location">
    <subcellularLocation>
        <location evidence="1">Nucleus</location>
    </subcellularLocation>
</comment>
<dbReference type="Proteomes" id="UP001234178">
    <property type="component" value="Unassembled WGS sequence"/>
</dbReference>
<dbReference type="SUPFAM" id="SSF46689">
    <property type="entry name" value="Homeodomain-like"/>
    <property type="match status" value="1"/>
</dbReference>
<reference evidence="3 4" key="1">
    <citation type="journal article" date="2023" name="Nucleic Acids Res.">
        <title>The hologenome of Daphnia magna reveals possible DNA methylation and microbiome-mediated evolution of the host genome.</title>
        <authorList>
            <person name="Chaturvedi A."/>
            <person name="Li X."/>
            <person name="Dhandapani V."/>
            <person name="Marshall H."/>
            <person name="Kissane S."/>
            <person name="Cuenca-Cambronero M."/>
            <person name="Asole G."/>
            <person name="Calvet F."/>
            <person name="Ruiz-Romero M."/>
            <person name="Marangio P."/>
            <person name="Guigo R."/>
            <person name="Rago D."/>
            <person name="Mirbahai L."/>
            <person name="Eastwood N."/>
            <person name="Colbourne J.K."/>
            <person name="Zhou J."/>
            <person name="Mallon E."/>
            <person name="Orsini L."/>
        </authorList>
    </citation>
    <scope>NUCLEOTIDE SEQUENCE [LARGE SCALE GENOMIC DNA]</scope>
    <source>
        <strain evidence="3">LRV0_1</strain>
    </source>
</reference>